<evidence type="ECO:0008006" key="4">
    <source>
        <dbReference type="Google" id="ProtNLM"/>
    </source>
</evidence>
<keyword evidence="1" id="KW-0732">Signal</keyword>
<comment type="caution">
    <text evidence="2">The sequence shown here is derived from an EMBL/GenBank/DDBJ whole genome shotgun (WGS) entry which is preliminary data.</text>
</comment>
<dbReference type="Proteomes" id="UP001469365">
    <property type="component" value="Unassembled WGS sequence"/>
</dbReference>
<gene>
    <name evidence="2" type="ORF">WMW72_35395</name>
</gene>
<dbReference type="EMBL" id="JBBPCC010000048">
    <property type="protein sequence ID" value="MEK8133162.1"/>
    <property type="molecule type" value="Genomic_DNA"/>
</dbReference>
<evidence type="ECO:0000313" key="2">
    <source>
        <dbReference type="EMBL" id="MEK8133162.1"/>
    </source>
</evidence>
<dbReference type="RefSeq" id="WP_341420295.1">
    <property type="nucleotide sequence ID" value="NZ_JBBPCC010000048.1"/>
</dbReference>
<evidence type="ECO:0000313" key="3">
    <source>
        <dbReference type="Proteomes" id="UP001469365"/>
    </source>
</evidence>
<reference evidence="2 3" key="1">
    <citation type="submission" date="2024-04" db="EMBL/GenBank/DDBJ databases">
        <title>draft genome sequnece of Paenibacillus filicis.</title>
        <authorList>
            <person name="Kim D.-U."/>
        </authorList>
    </citation>
    <scope>NUCLEOTIDE SEQUENCE [LARGE SCALE GENOMIC DNA]</scope>
    <source>
        <strain evidence="2 3">KACC14197</strain>
    </source>
</reference>
<protein>
    <recommendedName>
        <fullName evidence="4">DUF4367 domain-containing protein</fullName>
    </recommendedName>
</protein>
<organism evidence="2 3">
    <name type="scientific">Paenibacillus filicis</name>
    <dbReference type="NCBI Taxonomy" id="669464"/>
    <lineage>
        <taxon>Bacteria</taxon>
        <taxon>Bacillati</taxon>
        <taxon>Bacillota</taxon>
        <taxon>Bacilli</taxon>
        <taxon>Bacillales</taxon>
        <taxon>Paenibacillaceae</taxon>
        <taxon>Paenibacillus</taxon>
    </lineage>
</organism>
<feature type="chain" id="PRO_5045649079" description="DUF4367 domain-containing protein" evidence="1">
    <location>
        <begin position="23"/>
        <end position="155"/>
    </location>
</feature>
<accession>A0ABU9DW92</accession>
<feature type="signal peptide" evidence="1">
    <location>
        <begin position="1"/>
        <end position="22"/>
    </location>
</feature>
<evidence type="ECO:0000256" key="1">
    <source>
        <dbReference type="SAM" id="SignalP"/>
    </source>
</evidence>
<name>A0ABU9DW92_9BACL</name>
<keyword evidence="3" id="KW-1185">Reference proteome</keyword>
<proteinExistence type="predicted"/>
<sequence>MLKKMIIALSLVLLLNSSVVYAGDPYPYHSKLRNDITIYEQKVSQHVLIPTWLPPKYKPISASITRKTNLIITYSRGWEIHDGEIELQVNTKSEIKETGLSKIKLENGTTAYFKEERLEGPFDNVPFDGDYVRLYFYDNNLLLYAWHGVESDKYG</sequence>